<gene>
    <name evidence="4" type="ORF">H9758_08310</name>
</gene>
<dbReference type="AlphaFoldDB" id="A0A9D2NNW5"/>
<dbReference type="GO" id="GO:0016862">
    <property type="term" value="F:intramolecular oxidoreductase activity, interconverting keto- and enol-groups"/>
    <property type="evidence" value="ECO:0007669"/>
    <property type="project" value="InterPro"/>
</dbReference>
<dbReference type="InterPro" id="IPR004370">
    <property type="entry name" value="4-OT-like_dom"/>
</dbReference>
<evidence type="ECO:0000256" key="2">
    <source>
        <dbReference type="PIRSR" id="PIRSR037799-1"/>
    </source>
</evidence>
<dbReference type="SUPFAM" id="SSF55331">
    <property type="entry name" value="Tautomerase/MIF"/>
    <property type="match status" value="1"/>
</dbReference>
<dbReference type="InterPro" id="IPR014347">
    <property type="entry name" value="Tautomerase/MIF_sf"/>
</dbReference>
<dbReference type="InterPro" id="IPR017284">
    <property type="entry name" value="Tautomerase_PptA"/>
</dbReference>
<dbReference type="GO" id="GO:0005737">
    <property type="term" value="C:cytoplasm"/>
    <property type="evidence" value="ECO:0007669"/>
    <property type="project" value="InterPro"/>
</dbReference>
<sequence length="76" mass="8986">MPHVNIKCYPGKTEEQKRKLAEKITEDIMEIMEAGEEGISIVIEEIPEEKWENIVWKKEISNKREMLYKAPGYSFE</sequence>
<feature type="domain" description="4-oxalocrotonate tautomerase-like" evidence="3">
    <location>
        <begin position="2"/>
        <end position="51"/>
    </location>
</feature>
<evidence type="ECO:0000259" key="3">
    <source>
        <dbReference type="Pfam" id="PF01361"/>
    </source>
</evidence>
<dbReference type="Proteomes" id="UP000823890">
    <property type="component" value="Unassembled WGS sequence"/>
</dbReference>
<reference evidence="4" key="1">
    <citation type="journal article" date="2021" name="PeerJ">
        <title>Extensive microbial diversity within the chicken gut microbiome revealed by metagenomics and culture.</title>
        <authorList>
            <person name="Gilroy R."/>
            <person name="Ravi A."/>
            <person name="Getino M."/>
            <person name="Pursley I."/>
            <person name="Horton D.L."/>
            <person name="Alikhan N.F."/>
            <person name="Baker D."/>
            <person name="Gharbi K."/>
            <person name="Hall N."/>
            <person name="Watson M."/>
            <person name="Adriaenssens E.M."/>
            <person name="Foster-Nyarko E."/>
            <person name="Jarju S."/>
            <person name="Secka A."/>
            <person name="Antonio M."/>
            <person name="Oren A."/>
            <person name="Chaudhuri R.R."/>
            <person name="La Ragione R."/>
            <person name="Hildebrand F."/>
            <person name="Pallen M.J."/>
        </authorList>
    </citation>
    <scope>NUCLEOTIDE SEQUENCE</scope>
    <source>
        <strain evidence="4">ChiW19-954</strain>
    </source>
</reference>
<feature type="active site" description="Proton acceptor; via imino nitrogen" evidence="2">
    <location>
        <position position="2"/>
    </location>
</feature>
<dbReference type="EMBL" id="DWWO01000102">
    <property type="protein sequence ID" value="HJC34580.1"/>
    <property type="molecule type" value="Genomic_DNA"/>
</dbReference>
<dbReference type="Gene3D" id="3.30.429.10">
    <property type="entry name" value="Macrophage Migration Inhibitory Factor"/>
    <property type="match status" value="1"/>
</dbReference>
<dbReference type="PIRSF" id="PIRSF037799">
    <property type="entry name" value="Tautomer_YdcE_prd"/>
    <property type="match status" value="1"/>
</dbReference>
<accession>A0A9D2NNW5</accession>
<evidence type="ECO:0000313" key="4">
    <source>
        <dbReference type="EMBL" id="HJC34580.1"/>
    </source>
</evidence>
<comment type="caution">
    <text evidence="4">The sequence shown here is derived from an EMBL/GenBank/DDBJ whole genome shotgun (WGS) entry which is preliminary data.</text>
</comment>
<dbReference type="Pfam" id="PF01361">
    <property type="entry name" value="Tautomerase"/>
    <property type="match status" value="1"/>
</dbReference>
<proteinExistence type="predicted"/>
<organism evidence="4 5">
    <name type="scientific">Candidatus Mediterraneibacter faecipullorum</name>
    <dbReference type="NCBI Taxonomy" id="2838670"/>
    <lineage>
        <taxon>Bacteria</taxon>
        <taxon>Bacillati</taxon>
        <taxon>Bacillota</taxon>
        <taxon>Clostridia</taxon>
        <taxon>Lachnospirales</taxon>
        <taxon>Lachnospiraceae</taxon>
        <taxon>Mediterraneibacter</taxon>
    </lineage>
</organism>
<protein>
    <submittedName>
        <fullName evidence="4">Tautomerase family protein</fullName>
    </submittedName>
</protein>
<keyword evidence="1" id="KW-0413">Isomerase</keyword>
<name>A0A9D2NNW5_9FIRM</name>
<evidence type="ECO:0000256" key="1">
    <source>
        <dbReference type="ARBA" id="ARBA00023235"/>
    </source>
</evidence>
<evidence type="ECO:0000313" key="5">
    <source>
        <dbReference type="Proteomes" id="UP000823890"/>
    </source>
</evidence>
<reference evidence="4" key="2">
    <citation type="submission" date="2021-04" db="EMBL/GenBank/DDBJ databases">
        <authorList>
            <person name="Gilroy R."/>
        </authorList>
    </citation>
    <scope>NUCLEOTIDE SEQUENCE</scope>
    <source>
        <strain evidence="4">ChiW19-954</strain>
    </source>
</reference>